<dbReference type="AlphaFoldDB" id="A0A137NSQ6"/>
<dbReference type="Gene3D" id="3.80.10.10">
    <property type="entry name" value="Ribonuclease Inhibitor"/>
    <property type="match status" value="1"/>
</dbReference>
<gene>
    <name evidence="1" type="ORF">CONCODRAFT_169133</name>
</gene>
<dbReference type="EMBL" id="KQ964824">
    <property type="protein sequence ID" value="KXN65736.1"/>
    <property type="molecule type" value="Genomic_DNA"/>
</dbReference>
<dbReference type="SUPFAM" id="SSF52047">
    <property type="entry name" value="RNI-like"/>
    <property type="match status" value="1"/>
</dbReference>
<proteinExistence type="predicted"/>
<keyword evidence="2" id="KW-1185">Reference proteome</keyword>
<evidence type="ECO:0000313" key="1">
    <source>
        <dbReference type="EMBL" id="KXN65736.1"/>
    </source>
</evidence>
<dbReference type="Proteomes" id="UP000070444">
    <property type="component" value="Unassembled WGS sequence"/>
</dbReference>
<organism evidence="1 2">
    <name type="scientific">Conidiobolus coronatus (strain ATCC 28846 / CBS 209.66 / NRRL 28638)</name>
    <name type="common">Delacroixia coronata</name>
    <dbReference type="NCBI Taxonomy" id="796925"/>
    <lineage>
        <taxon>Eukaryota</taxon>
        <taxon>Fungi</taxon>
        <taxon>Fungi incertae sedis</taxon>
        <taxon>Zoopagomycota</taxon>
        <taxon>Entomophthoromycotina</taxon>
        <taxon>Entomophthoromycetes</taxon>
        <taxon>Entomophthorales</taxon>
        <taxon>Ancylistaceae</taxon>
        <taxon>Conidiobolus</taxon>
    </lineage>
</organism>
<sequence>MIINNSKENEIDWNKVFMLNEFKKYFDIKSLVEFSLVSQFNRNKLKSRLFSYSVLIGENYFSYIKSNLVKYHEKLYFNSFDFVESFWDLNRLNIELGEQLANISQISNLMIQLINDSRGIEPFIKSLRVQELGHLLYVLYPVTFVFTKLIQLEIDNCTLPLLAILRIGESLKKLKKLTLDNVLLIGFEKQELSLSLAYFPSTLEELILDFCIIINLNPIPSDIYITQNQLYKECIGPNYLEILISSSLKRLTLSLINPGYIRKLLNLYPNVEEITVTDYNLDQRIIDKFSSIRSLTKLSILTYDRQFPAIISHRDFIFPQFNFITNLVLEFSESMYRTGNEFLYFTNHFPNLTQLSIDLTGVNFEDIDIGKFFLETLPTYKKLEILTLEYMEDIGEYNFNWLKFINFSCLILKFDYINSNKIDFKLFSYNIKEIRKRSSDIKFELKYIEKNPEIFDKWNIRIKGEYIYFDK</sequence>
<evidence type="ECO:0008006" key="3">
    <source>
        <dbReference type="Google" id="ProtNLM"/>
    </source>
</evidence>
<evidence type="ECO:0000313" key="2">
    <source>
        <dbReference type="Proteomes" id="UP000070444"/>
    </source>
</evidence>
<name>A0A137NSQ6_CONC2</name>
<accession>A0A137NSQ6</accession>
<protein>
    <recommendedName>
        <fullName evidence="3">F-box domain-containing protein</fullName>
    </recommendedName>
</protein>
<dbReference type="InterPro" id="IPR032675">
    <property type="entry name" value="LRR_dom_sf"/>
</dbReference>
<reference evidence="1 2" key="1">
    <citation type="journal article" date="2015" name="Genome Biol. Evol.">
        <title>Phylogenomic analyses indicate that early fungi evolved digesting cell walls of algal ancestors of land plants.</title>
        <authorList>
            <person name="Chang Y."/>
            <person name="Wang S."/>
            <person name="Sekimoto S."/>
            <person name="Aerts A.L."/>
            <person name="Choi C."/>
            <person name="Clum A."/>
            <person name="LaButti K.M."/>
            <person name="Lindquist E.A."/>
            <person name="Yee Ngan C."/>
            <person name="Ohm R.A."/>
            <person name="Salamov A.A."/>
            <person name="Grigoriev I.V."/>
            <person name="Spatafora J.W."/>
            <person name="Berbee M.L."/>
        </authorList>
    </citation>
    <scope>NUCLEOTIDE SEQUENCE [LARGE SCALE GENOMIC DNA]</scope>
    <source>
        <strain evidence="1 2">NRRL 28638</strain>
    </source>
</reference>